<dbReference type="EMBL" id="KZ613493">
    <property type="protein sequence ID" value="PMD18647.1"/>
    <property type="molecule type" value="Genomic_DNA"/>
</dbReference>
<dbReference type="InterPro" id="IPR052895">
    <property type="entry name" value="HetReg/Transcr_Mod"/>
</dbReference>
<protein>
    <submittedName>
        <fullName evidence="3">HET-domain-containing protein</fullName>
    </submittedName>
</protein>
<evidence type="ECO:0000256" key="1">
    <source>
        <dbReference type="SAM" id="MobiDB-lite"/>
    </source>
</evidence>
<feature type="domain" description="Heterokaryon incompatibility" evidence="2">
    <location>
        <begin position="662"/>
        <end position="735"/>
    </location>
</feature>
<reference evidence="3 4" key="1">
    <citation type="submission" date="2016-05" db="EMBL/GenBank/DDBJ databases">
        <title>A degradative enzymes factory behind the ericoid mycorrhizal symbiosis.</title>
        <authorList>
            <consortium name="DOE Joint Genome Institute"/>
            <person name="Martino E."/>
            <person name="Morin E."/>
            <person name="Grelet G."/>
            <person name="Kuo A."/>
            <person name="Kohler A."/>
            <person name="Daghino S."/>
            <person name="Barry K."/>
            <person name="Choi C."/>
            <person name="Cichocki N."/>
            <person name="Clum A."/>
            <person name="Copeland A."/>
            <person name="Hainaut M."/>
            <person name="Haridas S."/>
            <person name="Labutti K."/>
            <person name="Lindquist E."/>
            <person name="Lipzen A."/>
            <person name="Khouja H.-R."/>
            <person name="Murat C."/>
            <person name="Ohm R."/>
            <person name="Olson A."/>
            <person name="Spatafora J."/>
            <person name="Veneault-Fourrey C."/>
            <person name="Henrissat B."/>
            <person name="Grigoriev I."/>
            <person name="Martin F."/>
            <person name="Perotto S."/>
        </authorList>
    </citation>
    <scope>NUCLEOTIDE SEQUENCE [LARGE SCALE GENOMIC DNA]</scope>
    <source>
        <strain evidence="3 4">UAMH 7357</strain>
    </source>
</reference>
<gene>
    <name evidence="3" type="ORF">NA56DRAFT_706559</name>
</gene>
<feature type="compositionally biased region" description="Low complexity" evidence="1">
    <location>
        <begin position="624"/>
        <end position="636"/>
    </location>
</feature>
<evidence type="ECO:0000313" key="4">
    <source>
        <dbReference type="Proteomes" id="UP000235672"/>
    </source>
</evidence>
<sequence length="735" mass="83261">MAEVRIWHWSAIRSENPPRTSSLLDRHLLPFFSTCRSIYNFKRFSVSARHFPIAAFLLHDIHIHTSSFTDAIVEFNGLETTTKKFEFLEMCSMPQRPSEGQSQRFLQALEAVGPNVLVQDWANLGLPFNYPPAAPNLPLRAEFTASESSHSAPFSSNASDHAQPTPKCSELFGALKGAGWSYGHQIRLAEREPENSIGRFFNCGRAVMMSQSIIKLYAKLKDRENIIRLHQFYDQGVEGNVATGLPREKAERLTLANLIMALSEECEEKCATEFTLNIVHGLREGGRWQELIDAVASPEILLIGVHHSEENDEEDSDEDEIYIPNIRKLEKEFYKDYKSLDIAKITRSGDDSLFAKMKELLMLPDLHLKETCQCLSGLSQLVNRLSGEIKKDFVDLINIGDALTKNVGRKNSELVISLCSEIKEQIRAVLWKSDDVEPEMDPLFSEMAELMINAAEQKRAAESEIDGKKSSSNDYSSEDTCGSNVGVGTISALHPPPWKCVTHLQKKDSTSSSQILKRLLITTIIHSSVASVHYMVRYRGLRCNEIRVIKLFTDQDDPRFASGPIHCSLEYVSLEKFHLNTNDGEKLLTKGCNSIWPCPTAEDIEAQPRWRDSLWRKSVRRKPSSSTETSSNKPSSLDCLNRDAEIDGEDAELPWRYEWGDYVALSYVWGDATAKRRIFVDGTPMAITQNLEAALYQLRNYPRVKQGFRIWADALCINQDDLSEREEQVARMQQI</sequence>
<dbReference type="OrthoDB" id="3564084at2759"/>
<proteinExistence type="predicted"/>
<dbReference type="PANTHER" id="PTHR24148:SF64">
    <property type="entry name" value="HETEROKARYON INCOMPATIBILITY DOMAIN-CONTAINING PROTEIN"/>
    <property type="match status" value="1"/>
</dbReference>
<evidence type="ECO:0000313" key="3">
    <source>
        <dbReference type="EMBL" id="PMD18647.1"/>
    </source>
</evidence>
<dbReference type="Pfam" id="PF06985">
    <property type="entry name" value="HET"/>
    <property type="match status" value="1"/>
</dbReference>
<dbReference type="Proteomes" id="UP000235672">
    <property type="component" value="Unassembled WGS sequence"/>
</dbReference>
<organism evidence="3 4">
    <name type="scientific">Hyaloscypha hepaticicola</name>
    <dbReference type="NCBI Taxonomy" id="2082293"/>
    <lineage>
        <taxon>Eukaryota</taxon>
        <taxon>Fungi</taxon>
        <taxon>Dikarya</taxon>
        <taxon>Ascomycota</taxon>
        <taxon>Pezizomycotina</taxon>
        <taxon>Leotiomycetes</taxon>
        <taxon>Helotiales</taxon>
        <taxon>Hyaloscyphaceae</taxon>
        <taxon>Hyaloscypha</taxon>
    </lineage>
</organism>
<dbReference type="AlphaFoldDB" id="A0A2J6PXB4"/>
<evidence type="ECO:0000259" key="2">
    <source>
        <dbReference type="Pfam" id="PF06985"/>
    </source>
</evidence>
<keyword evidence="4" id="KW-1185">Reference proteome</keyword>
<dbReference type="InterPro" id="IPR010730">
    <property type="entry name" value="HET"/>
</dbReference>
<feature type="region of interest" description="Disordered" evidence="1">
    <location>
        <begin position="617"/>
        <end position="641"/>
    </location>
</feature>
<accession>A0A2J6PXB4</accession>
<dbReference type="PANTHER" id="PTHR24148">
    <property type="entry name" value="ANKYRIN REPEAT DOMAIN-CONTAINING PROTEIN 39 HOMOLOG-RELATED"/>
    <property type="match status" value="1"/>
</dbReference>
<name>A0A2J6PXB4_9HELO</name>